<feature type="region of interest" description="Disordered" evidence="1">
    <location>
        <begin position="19"/>
        <end position="54"/>
    </location>
</feature>
<reference evidence="2" key="2">
    <citation type="submission" date="2022-01" db="EMBL/GenBank/DDBJ databases">
        <authorList>
            <person name="Yamashiro T."/>
            <person name="Shiraishi A."/>
            <person name="Satake H."/>
            <person name="Nakayama K."/>
        </authorList>
    </citation>
    <scope>NUCLEOTIDE SEQUENCE</scope>
</reference>
<comment type="caution">
    <text evidence="2">The sequence shown here is derived from an EMBL/GenBank/DDBJ whole genome shotgun (WGS) entry which is preliminary data.</text>
</comment>
<feature type="compositionally biased region" description="Basic and acidic residues" evidence="1">
    <location>
        <begin position="31"/>
        <end position="54"/>
    </location>
</feature>
<gene>
    <name evidence="2" type="ORF">Tco_0840609</name>
</gene>
<name>A0ABQ5AX10_9ASTR</name>
<reference evidence="2" key="1">
    <citation type="journal article" date="2022" name="Int. J. Mol. Sci.">
        <title>Draft Genome of Tanacetum Coccineum: Genomic Comparison of Closely Related Tanacetum-Family Plants.</title>
        <authorList>
            <person name="Yamashiro T."/>
            <person name="Shiraishi A."/>
            <person name="Nakayama K."/>
            <person name="Satake H."/>
        </authorList>
    </citation>
    <scope>NUCLEOTIDE SEQUENCE</scope>
</reference>
<evidence type="ECO:0000313" key="2">
    <source>
        <dbReference type="EMBL" id="GJT06147.1"/>
    </source>
</evidence>
<accession>A0ABQ5AX10</accession>
<evidence type="ECO:0000313" key="3">
    <source>
        <dbReference type="Proteomes" id="UP001151760"/>
    </source>
</evidence>
<evidence type="ECO:0008006" key="4">
    <source>
        <dbReference type="Google" id="ProtNLM"/>
    </source>
</evidence>
<protein>
    <recommendedName>
        <fullName evidence="4">Reverse transcriptase domain-containing protein</fullName>
    </recommendedName>
</protein>
<evidence type="ECO:0000256" key="1">
    <source>
        <dbReference type="SAM" id="MobiDB-lite"/>
    </source>
</evidence>
<dbReference type="Proteomes" id="UP001151760">
    <property type="component" value="Unassembled WGS sequence"/>
</dbReference>
<keyword evidence="3" id="KW-1185">Reference proteome</keyword>
<organism evidence="2 3">
    <name type="scientific">Tanacetum coccineum</name>
    <dbReference type="NCBI Taxonomy" id="301880"/>
    <lineage>
        <taxon>Eukaryota</taxon>
        <taxon>Viridiplantae</taxon>
        <taxon>Streptophyta</taxon>
        <taxon>Embryophyta</taxon>
        <taxon>Tracheophyta</taxon>
        <taxon>Spermatophyta</taxon>
        <taxon>Magnoliopsida</taxon>
        <taxon>eudicotyledons</taxon>
        <taxon>Gunneridae</taxon>
        <taxon>Pentapetalae</taxon>
        <taxon>asterids</taxon>
        <taxon>campanulids</taxon>
        <taxon>Asterales</taxon>
        <taxon>Asteraceae</taxon>
        <taxon>Asteroideae</taxon>
        <taxon>Anthemideae</taxon>
        <taxon>Anthemidinae</taxon>
        <taxon>Tanacetum</taxon>
    </lineage>
</organism>
<dbReference type="EMBL" id="BQNB010012643">
    <property type="protein sequence ID" value="GJT06147.1"/>
    <property type="molecule type" value="Genomic_DNA"/>
</dbReference>
<sequence length="221" mass="25343">MSTLQALIKQLNERSGTMIQPIRLSFDEEDRGDKGKGVDKGSEEKGEDDLQKPYKEVLKPPFTRRIVEFSAPSVDNQEEWEILLKRQLEAALESGKLSHLVKDKRKSRHDTEENWMNIPITFPPVLADDVTYDPLIVEAEVEGYLVGLEVAFGSEGIFRRTMMKFIIVRASSPYNIILGRTEMRELRNVSSTIHAMMKFPTPRGIETLVIRTSPVYECRWS</sequence>
<proteinExistence type="predicted"/>